<gene>
    <name evidence="2" type="ORF">H6P81_021245</name>
</gene>
<dbReference type="Proteomes" id="UP000825729">
    <property type="component" value="Unassembled WGS sequence"/>
</dbReference>
<feature type="compositionally biased region" description="Polar residues" evidence="1">
    <location>
        <begin position="162"/>
        <end position="172"/>
    </location>
</feature>
<evidence type="ECO:0000256" key="1">
    <source>
        <dbReference type="SAM" id="MobiDB-lite"/>
    </source>
</evidence>
<protein>
    <submittedName>
        <fullName evidence="2">Uncharacterized protein</fullName>
    </submittedName>
</protein>
<name>A0AAV7DQK9_ARIFI</name>
<dbReference type="EMBL" id="JAINDJ010000010">
    <property type="protein sequence ID" value="KAG9438840.1"/>
    <property type="molecule type" value="Genomic_DNA"/>
</dbReference>
<organism evidence="2 3">
    <name type="scientific">Aristolochia fimbriata</name>
    <name type="common">White veined hardy Dutchman's pipe vine</name>
    <dbReference type="NCBI Taxonomy" id="158543"/>
    <lineage>
        <taxon>Eukaryota</taxon>
        <taxon>Viridiplantae</taxon>
        <taxon>Streptophyta</taxon>
        <taxon>Embryophyta</taxon>
        <taxon>Tracheophyta</taxon>
        <taxon>Spermatophyta</taxon>
        <taxon>Magnoliopsida</taxon>
        <taxon>Magnoliidae</taxon>
        <taxon>Piperales</taxon>
        <taxon>Aristolochiaceae</taxon>
        <taxon>Aristolochia</taxon>
    </lineage>
</organism>
<keyword evidence="3" id="KW-1185">Reference proteome</keyword>
<comment type="caution">
    <text evidence="2">The sequence shown here is derived from an EMBL/GenBank/DDBJ whole genome shotgun (WGS) entry which is preliminary data.</text>
</comment>
<reference evidence="2 3" key="1">
    <citation type="submission" date="2021-07" db="EMBL/GenBank/DDBJ databases">
        <title>The Aristolochia fimbriata genome: insights into angiosperm evolution, floral development and chemical biosynthesis.</title>
        <authorList>
            <person name="Jiao Y."/>
        </authorList>
    </citation>
    <scope>NUCLEOTIDE SEQUENCE [LARGE SCALE GENOMIC DNA]</scope>
    <source>
        <strain evidence="2">IBCAS-2021</strain>
        <tissue evidence="2">Leaf</tissue>
    </source>
</reference>
<dbReference type="AlphaFoldDB" id="A0AAV7DQK9"/>
<evidence type="ECO:0000313" key="3">
    <source>
        <dbReference type="Proteomes" id="UP000825729"/>
    </source>
</evidence>
<feature type="region of interest" description="Disordered" evidence="1">
    <location>
        <begin position="162"/>
        <end position="193"/>
    </location>
</feature>
<feature type="region of interest" description="Disordered" evidence="1">
    <location>
        <begin position="52"/>
        <end position="78"/>
    </location>
</feature>
<proteinExistence type="predicted"/>
<dbReference type="PANTHER" id="PTHR33047">
    <property type="entry name" value="PROTEIN TAR1"/>
    <property type="match status" value="1"/>
</dbReference>
<evidence type="ECO:0000313" key="2">
    <source>
        <dbReference type="EMBL" id="KAG9438840.1"/>
    </source>
</evidence>
<dbReference type="PANTHER" id="PTHR33047:SF8">
    <property type="entry name" value="REGULATOR OF RDNA TRANSCRIPTION PROTEIN 15"/>
    <property type="match status" value="1"/>
</dbReference>
<sequence length="193" mass="21597">MGLNLGGSWQQGHSATYNTRRRVFKSSAKGFKSPPGLELCFRAAPVDFVRPPGRRLRPRALGSRKAPNVESASKRRRWRRSSLDSDLEAFSHNPTPRVKLTCLHDGLNPAHVPYWWVNNPTLGEFCFTMIGRADIEGSKNNVAMNAWLPQASYPRVMCRPSQTPHLTMSSAGSARPRRGEPWNQKEGQCPASD</sequence>
<dbReference type="InterPro" id="IPR052997">
    <property type="entry name" value="RRT15-like"/>
</dbReference>
<accession>A0AAV7DQK9</accession>